<comment type="caution">
    <text evidence="1">The sequence shown here is derived from an EMBL/GenBank/DDBJ whole genome shotgun (WGS) entry which is preliminary data.</text>
</comment>
<dbReference type="EMBL" id="CM039431">
    <property type="protein sequence ID" value="KAI4335711.1"/>
    <property type="molecule type" value="Genomic_DNA"/>
</dbReference>
<evidence type="ECO:0000313" key="1">
    <source>
        <dbReference type="EMBL" id="KAI4335711.1"/>
    </source>
</evidence>
<dbReference type="Proteomes" id="UP000828941">
    <property type="component" value="Chromosome 6"/>
</dbReference>
<proteinExistence type="predicted"/>
<sequence length="100" mass="10857">MVIEVADVDESTIVDFPSLTPGLGNLLVEAENNQLNFPHRSSGEKNSSRLLSSEYLDYLNLISVAIISSTAIQYSIHLGAEKVVIEGTGQCFNVIFKGDL</sequence>
<protein>
    <submittedName>
        <fullName evidence="1">Uncharacterized protein</fullName>
    </submittedName>
</protein>
<organism evidence="1 2">
    <name type="scientific">Bauhinia variegata</name>
    <name type="common">Purple orchid tree</name>
    <name type="synonym">Phanera variegata</name>
    <dbReference type="NCBI Taxonomy" id="167791"/>
    <lineage>
        <taxon>Eukaryota</taxon>
        <taxon>Viridiplantae</taxon>
        <taxon>Streptophyta</taxon>
        <taxon>Embryophyta</taxon>
        <taxon>Tracheophyta</taxon>
        <taxon>Spermatophyta</taxon>
        <taxon>Magnoliopsida</taxon>
        <taxon>eudicotyledons</taxon>
        <taxon>Gunneridae</taxon>
        <taxon>Pentapetalae</taxon>
        <taxon>rosids</taxon>
        <taxon>fabids</taxon>
        <taxon>Fabales</taxon>
        <taxon>Fabaceae</taxon>
        <taxon>Cercidoideae</taxon>
        <taxon>Cercideae</taxon>
        <taxon>Bauhiniinae</taxon>
        <taxon>Bauhinia</taxon>
    </lineage>
</organism>
<reference evidence="1 2" key="1">
    <citation type="journal article" date="2022" name="DNA Res.">
        <title>Chromosomal-level genome assembly of the orchid tree Bauhinia variegata (Leguminosae; Cercidoideae) supports the allotetraploid origin hypothesis of Bauhinia.</title>
        <authorList>
            <person name="Zhong Y."/>
            <person name="Chen Y."/>
            <person name="Zheng D."/>
            <person name="Pang J."/>
            <person name="Liu Y."/>
            <person name="Luo S."/>
            <person name="Meng S."/>
            <person name="Qian L."/>
            <person name="Wei D."/>
            <person name="Dai S."/>
            <person name="Zhou R."/>
        </authorList>
    </citation>
    <scope>NUCLEOTIDE SEQUENCE [LARGE SCALE GENOMIC DNA]</scope>
    <source>
        <strain evidence="1">BV-YZ2020</strain>
    </source>
</reference>
<accession>A0ACB9NIA4</accession>
<gene>
    <name evidence="1" type="ORF">L6164_014332</name>
</gene>
<name>A0ACB9NIA4_BAUVA</name>
<evidence type="ECO:0000313" key="2">
    <source>
        <dbReference type="Proteomes" id="UP000828941"/>
    </source>
</evidence>
<keyword evidence="2" id="KW-1185">Reference proteome</keyword>